<accession>A0A0F9MJZ1</accession>
<organism evidence="1">
    <name type="scientific">marine sediment metagenome</name>
    <dbReference type="NCBI Taxonomy" id="412755"/>
    <lineage>
        <taxon>unclassified sequences</taxon>
        <taxon>metagenomes</taxon>
        <taxon>ecological metagenomes</taxon>
    </lineage>
</organism>
<name>A0A0F9MJZ1_9ZZZZ</name>
<dbReference type="EMBL" id="LAZR01004734">
    <property type="protein sequence ID" value="KKN06044.1"/>
    <property type="molecule type" value="Genomic_DNA"/>
</dbReference>
<comment type="caution">
    <text evidence="1">The sequence shown here is derived from an EMBL/GenBank/DDBJ whole genome shotgun (WGS) entry which is preliminary data.</text>
</comment>
<reference evidence="1" key="1">
    <citation type="journal article" date="2015" name="Nature">
        <title>Complex archaea that bridge the gap between prokaryotes and eukaryotes.</title>
        <authorList>
            <person name="Spang A."/>
            <person name="Saw J.H."/>
            <person name="Jorgensen S.L."/>
            <person name="Zaremba-Niedzwiedzka K."/>
            <person name="Martijn J."/>
            <person name="Lind A.E."/>
            <person name="van Eijk R."/>
            <person name="Schleper C."/>
            <person name="Guy L."/>
            <person name="Ettema T.J."/>
        </authorList>
    </citation>
    <scope>NUCLEOTIDE SEQUENCE</scope>
</reference>
<gene>
    <name evidence="1" type="ORF">LCGC14_1081220</name>
</gene>
<proteinExistence type="predicted"/>
<sequence length="117" mass="14057">MSDTERDIRRWKDEQLHMRGQCERGCLVCDDEPTQIPHLPCTQKGVEIMKCYNFLCDKHDTSWGRNCSNYDAWVESCKSRKRYNRIIKHRHRNGGLVLFHFNDERDKYYGRGGYHDT</sequence>
<protein>
    <submittedName>
        <fullName evidence="1">Uncharacterized protein</fullName>
    </submittedName>
</protein>
<evidence type="ECO:0000313" key="1">
    <source>
        <dbReference type="EMBL" id="KKN06044.1"/>
    </source>
</evidence>
<dbReference type="AlphaFoldDB" id="A0A0F9MJZ1"/>